<evidence type="ECO:0000256" key="3">
    <source>
        <dbReference type="ARBA" id="ARBA00022737"/>
    </source>
</evidence>
<dbReference type="InterPro" id="IPR002182">
    <property type="entry name" value="NB-ARC"/>
</dbReference>
<dbReference type="InterPro" id="IPR058922">
    <property type="entry name" value="WHD_DRP"/>
</dbReference>
<keyword evidence="2" id="KW-0433">Leucine-rich repeat</keyword>
<comment type="caution">
    <text evidence="10">The sequence shown here is derived from an EMBL/GenBank/DDBJ whole genome shotgun (WGS) entry which is preliminary data.</text>
</comment>
<keyword evidence="5" id="KW-0611">Plant defense</keyword>
<dbReference type="Gene3D" id="3.40.50.300">
    <property type="entry name" value="P-loop containing nucleotide triphosphate hydrolases"/>
    <property type="match status" value="1"/>
</dbReference>
<feature type="domain" description="Disease resistance protein winged helix" evidence="9">
    <location>
        <begin position="419"/>
        <end position="489"/>
    </location>
</feature>
<comment type="similarity">
    <text evidence="1">Belongs to the disease resistance NB-LRR family.</text>
</comment>
<dbReference type="PRINTS" id="PR00364">
    <property type="entry name" value="DISEASERSIST"/>
</dbReference>
<keyword evidence="3" id="KW-0677">Repeat</keyword>
<dbReference type="Gene3D" id="1.10.8.430">
    <property type="entry name" value="Helical domain of apoptotic protease-activating factors"/>
    <property type="match status" value="1"/>
</dbReference>
<dbReference type="FunFam" id="1.10.10.10:FF:000322">
    <property type="entry name" value="Probable disease resistance protein At1g63360"/>
    <property type="match status" value="1"/>
</dbReference>
<dbReference type="InterPro" id="IPR038005">
    <property type="entry name" value="RX-like_CC"/>
</dbReference>
<dbReference type="InterPro" id="IPR036388">
    <property type="entry name" value="WH-like_DNA-bd_sf"/>
</dbReference>
<feature type="domain" description="Disease resistance N-terminal" evidence="8">
    <location>
        <begin position="6"/>
        <end position="90"/>
    </location>
</feature>
<dbReference type="GO" id="GO:0005524">
    <property type="term" value="F:ATP binding"/>
    <property type="evidence" value="ECO:0007669"/>
    <property type="project" value="UniProtKB-KW"/>
</dbReference>
<keyword evidence="6" id="KW-0067">ATP-binding</keyword>
<feature type="domain" description="NB-ARC" evidence="7">
    <location>
        <begin position="158"/>
        <end position="328"/>
    </location>
</feature>
<dbReference type="Pfam" id="PF00931">
    <property type="entry name" value="NB-ARC"/>
    <property type="match status" value="1"/>
</dbReference>
<evidence type="ECO:0000259" key="7">
    <source>
        <dbReference type="Pfam" id="PF00931"/>
    </source>
</evidence>
<dbReference type="CDD" id="cd14798">
    <property type="entry name" value="RX-CC_like"/>
    <property type="match status" value="1"/>
</dbReference>
<gene>
    <name evidence="10" type="ORF">Scaly_1825600</name>
</gene>
<dbReference type="PANTHER" id="PTHR23155">
    <property type="entry name" value="DISEASE RESISTANCE PROTEIN RP"/>
    <property type="match status" value="1"/>
</dbReference>
<dbReference type="InterPro" id="IPR044974">
    <property type="entry name" value="Disease_R_plants"/>
</dbReference>
<evidence type="ECO:0000259" key="9">
    <source>
        <dbReference type="Pfam" id="PF23559"/>
    </source>
</evidence>
<protein>
    <submittedName>
        <fullName evidence="10">Late blight resistance proteinR1A-10</fullName>
    </submittedName>
</protein>
<dbReference type="PANTHER" id="PTHR23155:SF1193">
    <property type="entry name" value="DISEASE RESISTANCE PROTEIN RPP13-RELATED"/>
    <property type="match status" value="1"/>
</dbReference>
<dbReference type="GO" id="GO:0043531">
    <property type="term" value="F:ADP binding"/>
    <property type="evidence" value="ECO:0007669"/>
    <property type="project" value="InterPro"/>
</dbReference>
<organism evidence="10">
    <name type="scientific">Sesamum calycinum</name>
    <dbReference type="NCBI Taxonomy" id="2727403"/>
    <lineage>
        <taxon>Eukaryota</taxon>
        <taxon>Viridiplantae</taxon>
        <taxon>Streptophyta</taxon>
        <taxon>Embryophyta</taxon>
        <taxon>Tracheophyta</taxon>
        <taxon>Spermatophyta</taxon>
        <taxon>Magnoliopsida</taxon>
        <taxon>eudicotyledons</taxon>
        <taxon>Gunneridae</taxon>
        <taxon>Pentapetalae</taxon>
        <taxon>asterids</taxon>
        <taxon>lamiids</taxon>
        <taxon>Lamiales</taxon>
        <taxon>Pedaliaceae</taxon>
        <taxon>Sesamum</taxon>
    </lineage>
</organism>
<evidence type="ECO:0000259" key="8">
    <source>
        <dbReference type="Pfam" id="PF18052"/>
    </source>
</evidence>
<dbReference type="InterPro" id="IPR041118">
    <property type="entry name" value="Rx_N"/>
</dbReference>
<dbReference type="Pfam" id="PF23559">
    <property type="entry name" value="WHD_DRP"/>
    <property type="match status" value="1"/>
</dbReference>
<dbReference type="Gene3D" id="1.20.5.4130">
    <property type="match status" value="1"/>
</dbReference>
<reference evidence="10" key="2">
    <citation type="journal article" date="2024" name="Plant">
        <title>Genomic evolution and insights into agronomic trait innovations of Sesamum species.</title>
        <authorList>
            <person name="Miao H."/>
            <person name="Wang L."/>
            <person name="Qu L."/>
            <person name="Liu H."/>
            <person name="Sun Y."/>
            <person name="Le M."/>
            <person name="Wang Q."/>
            <person name="Wei S."/>
            <person name="Zheng Y."/>
            <person name="Lin W."/>
            <person name="Duan Y."/>
            <person name="Cao H."/>
            <person name="Xiong S."/>
            <person name="Wang X."/>
            <person name="Wei L."/>
            <person name="Li C."/>
            <person name="Ma Q."/>
            <person name="Ju M."/>
            <person name="Zhao R."/>
            <person name="Li G."/>
            <person name="Mu C."/>
            <person name="Tian Q."/>
            <person name="Mei H."/>
            <person name="Zhang T."/>
            <person name="Gao T."/>
            <person name="Zhang H."/>
        </authorList>
    </citation>
    <scope>NUCLEOTIDE SEQUENCE</scope>
    <source>
        <strain evidence="10">KEN8</strain>
    </source>
</reference>
<dbReference type="InterPro" id="IPR027417">
    <property type="entry name" value="P-loop_NTPase"/>
</dbReference>
<dbReference type="InterPro" id="IPR042197">
    <property type="entry name" value="Apaf_helical"/>
</dbReference>
<dbReference type="GO" id="GO:0098542">
    <property type="term" value="P:defense response to other organism"/>
    <property type="evidence" value="ECO:0007669"/>
    <property type="project" value="TreeGrafter"/>
</dbReference>
<dbReference type="AlphaFoldDB" id="A0AAW2NDP0"/>
<evidence type="ECO:0000256" key="2">
    <source>
        <dbReference type="ARBA" id="ARBA00022614"/>
    </source>
</evidence>
<accession>A0AAW2NDP0</accession>
<dbReference type="Pfam" id="PF18052">
    <property type="entry name" value="Rx_N"/>
    <property type="match status" value="1"/>
</dbReference>
<sequence length="504" mass="58112">MADATLELLLGNLHQLRTHQVHLLGDAKKPVENLENDLRVFKAFLQDSAKKQRKDVLLRELVRRIRDVVYEAEDIIDAFVTQAAETQSKSYFLRAFQTQVKLNGVATEIERVRAKVKEILYGDILTIDFASFSVGDGGTSEESKAPLIRQENVVGFDDEAQKLIGYLTQETHQLDVISIVGMPGLGKTTLAGKVFRDPTIMCEFPIRIWVYVSQKFTRKDVFLAIMRGFTRLDNDMYRKNEQELAQLVATRLEMGKFLIVMDDVWTVWDWEELQIVFPKSNKMGKVLVTSRHVDVTRHFNPNRSPQKLRFLAQEESWLLLCLEVFGKSMCPPELEDLGKLIAKQCDGLPLAIVVIGGILLRKFSKSDNMSSRKEAWTKVSKNVNTYLSEDPARRMEKIITLSYDKLPYHLRACFLYLGMFPKDFEIPIWKLIRMWIAEGLVEEQYGISLEEAAENYLEDLVNRSLLRVEKMRPDGRAKTCRMHGMLRDFCIKEAGSERENFLKK</sequence>
<dbReference type="GO" id="GO:0051607">
    <property type="term" value="P:defense response to virus"/>
    <property type="evidence" value="ECO:0007669"/>
    <property type="project" value="UniProtKB-ARBA"/>
</dbReference>
<evidence type="ECO:0000256" key="4">
    <source>
        <dbReference type="ARBA" id="ARBA00022741"/>
    </source>
</evidence>
<keyword evidence="4" id="KW-0547">Nucleotide-binding</keyword>
<dbReference type="EMBL" id="JACGWM010000011">
    <property type="protein sequence ID" value="KAL0341630.1"/>
    <property type="molecule type" value="Genomic_DNA"/>
</dbReference>
<name>A0AAW2NDP0_9LAMI</name>
<dbReference type="Gene3D" id="1.10.10.10">
    <property type="entry name" value="Winged helix-like DNA-binding domain superfamily/Winged helix DNA-binding domain"/>
    <property type="match status" value="1"/>
</dbReference>
<evidence type="ECO:0000313" key="10">
    <source>
        <dbReference type="EMBL" id="KAL0341630.1"/>
    </source>
</evidence>
<proteinExistence type="inferred from homology"/>
<dbReference type="SUPFAM" id="SSF52540">
    <property type="entry name" value="P-loop containing nucleoside triphosphate hydrolases"/>
    <property type="match status" value="1"/>
</dbReference>
<evidence type="ECO:0000256" key="5">
    <source>
        <dbReference type="ARBA" id="ARBA00022821"/>
    </source>
</evidence>
<evidence type="ECO:0000256" key="6">
    <source>
        <dbReference type="ARBA" id="ARBA00022840"/>
    </source>
</evidence>
<evidence type="ECO:0000256" key="1">
    <source>
        <dbReference type="ARBA" id="ARBA00008894"/>
    </source>
</evidence>
<dbReference type="FunFam" id="3.40.50.300:FF:001091">
    <property type="entry name" value="Probable disease resistance protein At1g61300"/>
    <property type="match status" value="1"/>
</dbReference>
<reference evidence="10" key="1">
    <citation type="submission" date="2020-06" db="EMBL/GenBank/DDBJ databases">
        <authorList>
            <person name="Li T."/>
            <person name="Hu X."/>
            <person name="Zhang T."/>
            <person name="Song X."/>
            <person name="Zhang H."/>
            <person name="Dai N."/>
            <person name="Sheng W."/>
            <person name="Hou X."/>
            <person name="Wei L."/>
        </authorList>
    </citation>
    <scope>NUCLEOTIDE SEQUENCE</scope>
    <source>
        <strain evidence="10">KEN8</strain>
        <tissue evidence="10">Leaf</tissue>
    </source>
</reference>